<feature type="region of interest" description="Disordered" evidence="2">
    <location>
        <begin position="226"/>
        <end position="247"/>
    </location>
</feature>
<dbReference type="Proteomes" id="UP000077868">
    <property type="component" value="Chromosome"/>
</dbReference>
<dbReference type="EMBL" id="CP015079">
    <property type="protein sequence ID" value="ANH38699.1"/>
    <property type="molecule type" value="Genomic_DNA"/>
</dbReference>
<evidence type="ECO:0000259" key="3">
    <source>
        <dbReference type="SMART" id="SM00062"/>
    </source>
</evidence>
<dbReference type="SMART" id="SM00062">
    <property type="entry name" value="PBPb"/>
    <property type="match status" value="1"/>
</dbReference>
<dbReference type="SUPFAM" id="SSF53850">
    <property type="entry name" value="Periplasmic binding protein-like II"/>
    <property type="match status" value="1"/>
</dbReference>
<feature type="domain" description="Solute-binding protein family 3/N-terminal" evidence="3">
    <location>
        <begin position="15"/>
        <end position="231"/>
    </location>
</feature>
<dbReference type="PANTHER" id="PTHR35936">
    <property type="entry name" value="MEMBRANE-BOUND LYTIC MUREIN TRANSGLYCOSYLASE F"/>
    <property type="match status" value="1"/>
</dbReference>
<dbReference type="PANTHER" id="PTHR35936:SF17">
    <property type="entry name" value="ARGININE-BINDING EXTRACELLULAR PROTEIN ARTP"/>
    <property type="match status" value="1"/>
</dbReference>
<keyword evidence="1" id="KW-0732">Signal</keyword>
<dbReference type="InterPro" id="IPR001638">
    <property type="entry name" value="Solute-binding_3/MltF_N"/>
</dbReference>
<evidence type="ECO:0000313" key="5">
    <source>
        <dbReference type="Proteomes" id="UP000077868"/>
    </source>
</evidence>
<dbReference type="KEGG" id="ndk:I601_2275"/>
<dbReference type="Pfam" id="PF00497">
    <property type="entry name" value="SBP_bac_3"/>
    <property type="match status" value="1"/>
</dbReference>
<reference evidence="4 5" key="1">
    <citation type="submission" date="2016-03" db="EMBL/GenBank/DDBJ databases">
        <title>Complete genome sequence of a soil Actinobacterium, Nocardioides dokdonensis FR1436.</title>
        <authorList>
            <person name="Kwon S.-K."/>
            <person name="Kim K."/>
            <person name="Kim J.F."/>
        </authorList>
    </citation>
    <scope>NUCLEOTIDE SEQUENCE [LARGE SCALE GENOMIC DNA]</scope>
    <source>
        <strain evidence="4 5">FR1436</strain>
    </source>
</reference>
<dbReference type="STRING" id="1300347.I601_2275"/>
<dbReference type="OrthoDB" id="571173at2"/>
<evidence type="ECO:0000256" key="2">
    <source>
        <dbReference type="SAM" id="MobiDB-lite"/>
    </source>
</evidence>
<protein>
    <submittedName>
        <fullName evidence="4">Bacterial extracellular solute-binding protein, family 3</fullName>
    </submittedName>
</protein>
<evidence type="ECO:0000256" key="1">
    <source>
        <dbReference type="ARBA" id="ARBA00022729"/>
    </source>
</evidence>
<evidence type="ECO:0000313" key="4">
    <source>
        <dbReference type="EMBL" id="ANH38699.1"/>
    </source>
</evidence>
<dbReference type="AlphaFoldDB" id="A0A1A9GK83"/>
<gene>
    <name evidence="4" type="ORF">I601_2275</name>
</gene>
<dbReference type="PATRIC" id="fig|1300347.3.peg.2270"/>
<keyword evidence="5" id="KW-1185">Reference proteome</keyword>
<organism evidence="4 5">
    <name type="scientific">Nocardioides dokdonensis FR1436</name>
    <dbReference type="NCBI Taxonomy" id="1300347"/>
    <lineage>
        <taxon>Bacteria</taxon>
        <taxon>Bacillati</taxon>
        <taxon>Actinomycetota</taxon>
        <taxon>Actinomycetes</taxon>
        <taxon>Propionibacteriales</taxon>
        <taxon>Nocardioidaceae</taxon>
        <taxon>Nocardioides</taxon>
    </lineage>
</organism>
<accession>A0A1A9GK83</accession>
<dbReference type="Gene3D" id="3.40.190.10">
    <property type="entry name" value="Periplasmic binding protein-like II"/>
    <property type="match status" value="2"/>
</dbReference>
<name>A0A1A9GK83_9ACTN</name>
<proteinExistence type="predicted"/>
<sequence>MHPVDIASDLAPTGALRVSINLGNPVLAQGTAERPSGVTVDIARELGSRLGVPVELSCFAAARQSFESMAEGRADLCFLAVDPAREAAVAFTAPYAVIEGVYVVADASPIGSAAEVDRAGVRVGVKEGSAYDLFLSRTLEQAEPVRGVEGTTVFAEQGLEVGAGIRQPVLDFVAEHPGHRVLEPAFMGIQQAVGTTRSRSAGTLAFLHDVVEELKADGFVADALERSGRRDARVAPPSARPGGAGAR</sequence>